<protein>
    <submittedName>
        <fullName evidence="2">SUMF1/EgtB/PvdO family nonheme iron enzyme</fullName>
    </submittedName>
</protein>
<evidence type="ECO:0000259" key="1">
    <source>
        <dbReference type="Pfam" id="PF03781"/>
    </source>
</evidence>
<feature type="non-terminal residue" evidence="2">
    <location>
        <position position="676"/>
    </location>
</feature>
<reference evidence="2" key="1">
    <citation type="submission" date="2020-07" db="EMBL/GenBank/DDBJ databases">
        <title>Huge and variable diversity of episymbiotic CPR bacteria and DPANN archaea in groundwater ecosystems.</title>
        <authorList>
            <person name="He C.Y."/>
            <person name="Keren R."/>
            <person name="Whittaker M."/>
            <person name="Farag I.F."/>
            <person name="Doudna J."/>
            <person name="Cate J.H.D."/>
            <person name="Banfield J.F."/>
        </authorList>
    </citation>
    <scope>NUCLEOTIDE SEQUENCE</scope>
    <source>
        <strain evidence="2">NC_groundwater_1664_Pr3_B-0.1um_52_9</strain>
    </source>
</reference>
<dbReference type="PANTHER" id="PTHR23150:SF19">
    <property type="entry name" value="FORMYLGLYCINE-GENERATING ENZYME"/>
    <property type="match status" value="1"/>
</dbReference>
<sequence>MLGIAELPSKRLSLFAVVFAWLLLCGGPQSGFSASESSTPANDINLNASDQGEANASRLFEAVSGYLDGYRRPSAAKVTLNPGMQRRESPARPEDRTEDLLKAEADHKLAGLRIQRREWDLATISLERALHNSIVASSPDEKEKLRQLLQETKRNGAATAEKSPSSGEMVNSQGMRMILIQPGVFTMGTSAGELRRIQNEWSVEETLIQPETPAHKVRITRPFLIGKYAVTVGEFKKFVSETGYRTVAEKQGWGWAYDDSTKNWVKKNGASWKNPGTQTADDYPVTLVCHSDAEAFCEWLSKRDGRPYFLPTEAQWEYAARGGQQGERFPWGSEYPDGKKLNIADRKSPVPWADRTLDDGYGGVSPVGNYQPNGFWLYDITGNVWQPCSDYFDPKTYESRASQTVADPTGPAAGKTKVVRGGNWAFDAGIARTAFRFGVDPDLCTDMSGIRVTAAVLPGEESASKHSDQNSLGNESLARLLDRVKGLVASGKRLEARKIVEEFAAKGSGQKSAIENPASFAKNVLDTVIDVSEDKGAQSFKNSAGMTMVRIPAGSFVMGSSESDVAWAMGTLAQGQPVSLENEYPFHKVRISRPFYISSSEVTVRQFRAFVDDTGYVTDAEDAKGGQSFNAQNRRFERKDGTSWKNPGWNITQDQPAVMISYNDAQAFVEWLSAKE</sequence>
<dbReference type="Pfam" id="PF03781">
    <property type="entry name" value="FGE-sulfatase"/>
    <property type="match status" value="2"/>
</dbReference>
<gene>
    <name evidence="2" type="ORF">HY912_12070</name>
</gene>
<dbReference type="SUPFAM" id="SSF56436">
    <property type="entry name" value="C-type lectin-like"/>
    <property type="match status" value="2"/>
</dbReference>
<comment type="caution">
    <text evidence="2">The sequence shown here is derived from an EMBL/GenBank/DDBJ whole genome shotgun (WGS) entry which is preliminary data.</text>
</comment>
<feature type="domain" description="Sulfatase-modifying factor enzyme-like" evidence="1">
    <location>
        <begin position="547"/>
        <end position="674"/>
    </location>
</feature>
<dbReference type="EMBL" id="JACRDE010000318">
    <property type="protein sequence ID" value="MBI5250222.1"/>
    <property type="molecule type" value="Genomic_DNA"/>
</dbReference>
<dbReference type="AlphaFoldDB" id="A0A9D6V704"/>
<dbReference type="InterPro" id="IPR005532">
    <property type="entry name" value="SUMF_dom"/>
</dbReference>
<accession>A0A9D6V704</accession>
<dbReference type="Proteomes" id="UP000807825">
    <property type="component" value="Unassembled WGS sequence"/>
</dbReference>
<dbReference type="Gene3D" id="3.90.1580.10">
    <property type="entry name" value="paralog of FGE (formylglycine-generating enzyme)"/>
    <property type="match status" value="2"/>
</dbReference>
<organism evidence="2 3">
    <name type="scientific">Desulfomonile tiedjei</name>
    <dbReference type="NCBI Taxonomy" id="2358"/>
    <lineage>
        <taxon>Bacteria</taxon>
        <taxon>Pseudomonadati</taxon>
        <taxon>Thermodesulfobacteriota</taxon>
        <taxon>Desulfomonilia</taxon>
        <taxon>Desulfomonilales</taxon>
        <taxon>Desulfomonilaceae</taxon>
        <taxon>Desulfomonile</taxon>
    </lineage>
</organism>
<dbReference type="GO" id="GO:0120147">
    <property type="term" value="F:formylglycine-generating oxidase activity"/>
    <property type="evidence" value="ECO:0007669"/>
    <property type="project" value="TreeGrafter"/>
</dbReference>
<proteinExistence type="predicted"/>
<dbReference type="InterPro" id="IPR051043">
    <property type="entry name" value="Sulfatase_Mod_Factor_Kinase"/>
</dbReference>
<name>A0A9D6V704_9BACT</name>
<evidence type="ECO:0000313" key="2">
    <source>
        <dbReference type="EMBL" id="MBI5250222.1"/>
    </source>
</evidence>
<dbReference type="InterPro" id="IPR042095">
    <property type="entry name" value="SUMF_sf"/>
</dbReference>
<feature type="domain" description="Sulfatase-modifying factor enzyme-like" evidence="1">
    <location>
        <begin position="176"/>
        <end position="452"/>
    </location>
</feature>
<dbReference type="PANTHER" id="PTHR23150">
    <property type="entry name" value="SULFATASE MODIFYING FACTOR 1, 2"/>
    <property type="match status" value="1"/>
</dbReference>
<dbReference type="InterPro" id="IPR016187">
    <property type="entry name" value="CTDL_fold"/>
</dbReference>
<evidence type="ECO:0000313" key="3">
    <source>
        <dbReference type="Proteomes" id="UP000807825"/>
    </source>
</evidence>